<dbReference type="GO" id="GO:0030154">
    <property type="term" value="P:cell differentiation"/>
    <property type="evidence" value="ECO:0007669"/>
    <property type="project" value="TreeGrafter"/>
</dbReference>
<name>A0A168S2R8_ABSGL</name>
<dbReference type="PANTHER" id="PTHR10270:SF161">
    <property type="entry name" value="SEX-DETERMINING REGION Y PROTEIN"/>
    <property type="match status" value="1"/>
</dbReference>
<proteinExistence type="predicted"/>
<protein>
    <recommendedName>
        <fullName evidence="5">HMG box domain-containing protein</fullName>
    </recommendedName>
</protein>
<dbReference type="InterPro" id="IPR009071">
    <property type="entry name" value="HMG_box_dom"/>
</dbReference>
<dbReference type="SUPFAM" id="SSF47095">
    <property type="entry name" value="HMG-box"/>
    <property type="match status" value="1"/>
</dbReference>
<keyword evidence="2" id="KW-0804">Transcription</keyword>
<dbReference type="SMART" id="SM00398">
    <property type="entry name" value="HMG"/>
    <property type="match status" value="1"/>
</dbReference>
<dbReference type="PROSITE" id="PS50118">
    <property type="entry name" value="HMG_BOX_2"/>
    <property type="match status" value="1"/>
</dbReference>
<feature type="region of interest" description="Disordered" evidence="4">
    <location>
        <begin position="73"/>
        <end position="99"/>
    </location>
</feature>
<dbReference type="GO" id="GO:0001228">
    <property type="term" value="F:DNA-binding transcription activator activity, RNA polymerase II-specific"/>
    <property type="evidence" value="ECO:0007669"/>
    <property type="project" value="TreeGrafter"/>
</dbReference>
<evidence type="ECO:0000259" key="5">
    <source>
        <dbReference type="PROSITE" id="PS50118"/>
    </source>
</evidence>
<accession>A0A168S2R8</accession>
<evidence type="ECO:0000256" key="3">
    <source>
        <dbReference type="PROSITE-ProRule" id="PRU00267"/>
    </source>
</evidence>
<evidence type="ECO:0000256" key="1">
    <source>
        <dbReference type="ARBA" id="ARBA00023125"/>
    </source>
</evidence>
<evidence type="ECO:0000256" key="2">
    <source>
        <dbReference type="ARBA" id="ARBA00023163"/>
    </source>
</evidence>
<gene>
    <name evidence="6" type="primary">ABSGL_13382.1 scaffold 14161</name>
</gene>
<dbReference type="Pfam" id="PF00505">
    <property type="entry name" value="HMG_box"/>
    <property type="match status" value="1"/>
</dbReference>
<feature type="domain" description="HMG box" evidence="5">
    <location>
        <begin position="150"/>
        <end position="218"/>
    </location>
</feature>
<dbReference type="EMBL" id="LT554852">
    <property type="protein sequence ID" value="SAM07725.1"/>
    <property type="molecule type" value="Genomic_DNA"/>
</dbReference>
<dbReference type="GO" id="GO:0000978">
    <property type="term" value="F:RNA polymerase II cis-regulatory region sequence-specific DNA binding"/>
    <property type="evidence" value="ECO:0007669"/>
    <property type="project" value="TreeGrafter"/>
</dbReference>
<evidence type="ECO:0000256" key="4">
    <source>
        <dbReference type="SAM" id="MobiDB-lite"/>
    </source>
</evidence>
<dbReference type="CDD" id="cd01389">
    <property type="entry name" value="HMG-box_ROX1-like"/>
    <property type="match status" value="1"/>
</dbReference>
<feature type="compositionally biased region" description="Low complexity" evidence="4">
    <location>
        <begin position="73"/>
        <end position="83"/>
    </location>
</feature>
<dbReference type="InParanoid" id="A0A168S2R8"/>
<dbReference type="InterPro" id="IPR036910">
    <property type="entry name" value="HMG_box_dom_sf"/>
</dbReference>
<keyword evidence="1 3" id="KW-0238">DNA-binding</keyword>
<dbReference type="OrthoDB" id="6247875at2759"/>
<keyword evidence="7" id="KW-1185">Reference proteome</keyword>
<feature type="DNA-binding region" description="HMG box" evidence="3">
    <location>
        <begin position="150"/>
        <end position="218"/>
    </location>
</feature>
<keyword evidence="3" id="KW-0539">Nucleus</keyword>
<sequence length="244" mass="27697">MPSLQSFMHPHYSWPESKVDLPPLVLDVKRTIQPAACPAITPPAFLEPHPQLTLEPHHQDKIRIPQLQHRSSFGSLSSSLSDQSLEDEPPSFVGDESSPHSNIEGMYGLRLQPLNVSPTPSFPANPRSAISVTPHDDHQQHEFVTKGAHIKRPRNAWIHFRCYFGQALKAKEPTIRAEEISKLASSYWARLTCKQKRPWHVMAEQEKLAHQEAFPNYRYRPKRALPKSVVLASDQCSINSKKGR</sequence>
<reference evidence="6" key="1">
    <citation type="submission" date="2016-04" db="EMBL/GenBank/DDBJ databases">
        <authorList>
            <person name="Evans L.H."/>
            <person name="Alamgir A."/>
            <person name="Owens N."/>
            <person name="Weber N.D."/>
            <person name="Virtaneva K."/>
            <person name="Barbian K."/>
            <person name="Babar A."/>
            <person name="Rosenke K."/>
        </authorList>
    </citation>
    <scope>NUCLEOTIDE SEQUENCE [LARGE SCALE GENOMIC DNA]</scope>
    <source>
        <strain evidence="6">CBS 101.48</strain>
    </source>
</reference>
<organism evidence="6">
    <name type="scientific">Absidia glauca</name>
    <name type="common">Pin mould</name>
    <dbReference type="NCBI Taxonomy" id="4829"/>
    <lineage>
        <taxon>Eukaryota</taxon>
        <taxon>Fungi</taxon>
        <taxon>Fungi incertae sedis</taxon>
        <taxon>Mucoromycota</taxon>
        <taxon>Mucoromycotina</taxon>
        <taxon>Mucoromycetes</taxon>
        <taxon>Mucorales</taxon>
        <taxon>Cunninghamellaceae</taxon>
        <taxon>Absidia</taxon>
    </lineage>
</organism>
<dbReference type="PANTHER" id="PTHR10270">
    <property type="entry name" value="SOX TRANSCRIPTION FACTOR"/>
    <property type="match status" value="1"/>
</dbReference>
<dbReference type="InterPro" id="IPR050140">
    <property type="entry name" value="SRY-related_HMG-box_TF-like"/>
</dbReference>
<dbReference type="STRING" id="4829.A0A168S2R8"/>
<dbReference type="AlphaFoldDB" id="A0A168S2R8"/>
<dbReference type="Proteomes" id="UP000078561">
    <property type="component" value="Unassembled WGS sequence"/>
</dbReference>
<evidence type="ECO:0000313" key="7">
    <source>
        <dbReference type="Proteomes" id="UP000078561"/>
    </source>
</evidence>
<dbReference type="Gene3D" id="1.10.30.10">
    <property type="entry name" value="High mobility group box domain"/>
    <property type="match status" value="1"/>
</dbReference>
<dbReference type="GO" id="GO:0005634">
    <property type="term" value="C:nucleus"/>
    <property type="evidence" value="ECO:0007669"/>
    <property type="project" value="UniProtKB-UniRule"/>
</dbReference>
<evidence type="ECO:0000313" key="6">
    <source>
        <dbReference type="EMBL" id="SAM07725.1"/>
    </source>
</evidence>